<protein>
    <submittedName>
        <fullName evidence="2">Uncharacterized protein LOC120030269</fullName>
    </submittedName>
</protein>
<dbReference type="AlphaFoldDB" id="A0A8U0PUH2"/>
<proteinExistence type="predicted"/>
<gene>
    <name evidence="2" type="primary">LOC120030269</name>
</gene>
<dbReference type="PANTHER" id="PTHR33332">
    <property type="entry name" value="REVERSE TRANSCRIPTASE DOMAIN-CONTAINING PROTEIN"/>
    <property type="match status" value="1"/>
</dbReference>
<name>A0A8U0PUH2_SALNM</name>
<dbReference type="Proteomes" id="UP000808372">
    <property type="component" value="Chromosome 36"/>
</dbReference>
<dbReference type="RefSeq" id="XP_038831538.1">
    <property type="nucleotide sequence ID" value="XM_038975610.1"/>
</dbReference>
<reference evidence="2" key="1">
    <citation type="submission" date="2025-08" db="UniProtKB">
        <authorList>
            <consortium name="RefSeq"/>
        </authorList>
    </citation>
    <scope>IDENTIFICATION</scope>
    <source>
        <tissue evidence="2">White muscle</tissue>
    </source>
</reference>
<organism evidence="1 2">
    <name type="scientific">Salvelinus namaycush</name>
    <name type="common">Lake trout</name>
    <name type="synonym">Salmo namaycush</name>
    <dbReference type="NCBI Taxonomy" id="8040"/>
    <lineage>
        <taxon>Eukaryota</taxon>
        <taxon>Metazoa</taxon>
        <taxon>Chordata</taxon>
        <taxon>Craniata</taxon>
        <taxon>Vertebrata</taxon>
        <taxon>Euteleostomi</taxon>
        <taxon>Actinopterygii</taxon>
        <taxon>Neopterygii</taxon>
        <taxon>Teleostei</taxon>
        <taxon>Protacanthopterygii</taxon>
        <taxon>Salmoniformes</taxon>
        <taxon>Salmonidae</taxon>
        <taxon>Salmoninae</taxon>
        <taxon>Salvelinus</taxon>
    </lineage>
</organism>
<accession>A0A8U0PUH2</accession>
<evidence type="ECO:0000313" key="2">
    <source>
        <dbReference type="RefSeq" id="XP_038831538.1"/>
    </source>
</evidence>
<sequence>MLYVLLDSHRPIKKVTLIYSINSIVSSSQSAKNLGVILDNTLSFSTNIKAVARSCRFMLYNIRRVRPCLTQEAAQVLIQALVISRLDYCNSLLAGLPACAIKPLQLIQNAAAHLVFNLPKFSHVTPLLRSLHWLPVEARIRYKTMVLAYGAVRGTAPQYLQALIRPYTQTRALRSSTSGLLASLPLRKYSSRSARSAQSKLFAALAPQWWNKLPHDARTAESITTFRRHLKPHLFKEYLG</sequence>
<dbReference type="KEGG" id="snh:120030269"/>
<dbReference type="GeneID" id="120030269"/>
<evidence type="ECO:0000313" key="1">
    <source>
        <dbReference type="Proteomes" id="UP000808372"/>
    </source>
</evidence>
<keyword evidence="1" id="KW-1185">Reference proteome</keyword>